<name>A0AA40SZD0_9NOST</name>
<dbReference type="EMBL" id="VJXY01000023">
    <property type="protein sequence ID" value="MBD6618081.1"/>
    <property type="molecule type" value="Genomic_DNA"/>
</dbReference>
<evidence type="ECO:0000313" key="2">
    <source>
        <dbReference type="EMBL" id="MBD6618081.1"/>
    </source>
</evidence>
<comment type="caution">
    <text evidence="2">The sequence shown here is derived from an EMBL/GenBank/DDBJ whole genome shotgun (WGS) entry which is preliminary data.</text>
</comment>
<protein>
    <submittedName>
        <fullName evidence="2">Uncharacterized protein</fullName>
    </submittedName>
</protein>
<evidence type="ECO:0000313" key="3">
    <source>
        <dbReference type="Proteomes" id="UP001165986"/>
    </source>
</evidence>
<sequence>MSLKLYTQIILLIVYVITIVRFLTSYHRIQQALQWWSSRQSMRLFLEAEKIREDLLQESFTIRRSLDLLARDNVNLTINRTQECLKQVDNFHHSLVQLSDRLFPAYLQDSLPLAIECLLEPWLVSNPHLYFHINMPTCWRHESADRSLSVLRALEELLIITLPEVLMPISIYINLEERKNIGELIVQITYPDTSTFISYSSLPELKYLCESFQFLTSGKCFYRSQNLTIACYLCW</sequence>
<dbReference type="Proteomes" id="UP001165986">
    <property type="component" value="Unassembled WGS sequence"/>
</dbReference>
<reference evidence="2" key="1">
    <citation type="submission" date="2019-07" db="EMBL/GenBank/DDBJ databases">
        <title>Toxilogical consequences of a new and cryptic species of cyanobacteria (Komarekiella delphini-convector) recovered from the epidermis of a bottlenose dolphin and 1500 ft. in the air.</title>
        <authorList>
            <person name="Brown A.O."/>
            <person name="Dvorak P."/>
            <person name="Villanueva C.D."/>
            <person name="Foss A.J."/>
            <person name="Garvey A.D."/>
            <person name="Gibson Q.A."/>
            <person name="Johansen J.R."/>
            <person name="Casamatta D.A."/>
        </authorList>
    </citation>
    <scope>NUCLEOTIDE SEQUENCE</scope>
    <source>
        <strain evidence="2">SJRDD-AB1</strain>
    </source>
</reference>
<dbReference type="AlphaFoldDB" id="A0AA40SZD0"/>
<keyword evidence="3" id="KW-1185">Reference proteome</keyword>
<feature type="transmembrane region" description="Helical" evidence="1">
    <location>
        <begin position="6"/>
        <end position="24"/>
    </location>
</feature>
<organism evidence="2 3">
    <name type="scientific">Komarekiella delphini-convector SJRDD-AB1</name>
    <dbReference type="NCBI Taxonomy" id="2593771"/>
    <lineage>
        <taxon>Bacteria</taxon>
        <taxon>Bacillati</taxon>
        <taxon>Cyanobacteriota</taxon>
        <taxon>Cyanophyceae</taxon>
        <taxon>Nostocales</taxon>
        <taxon>Nostocaceae</taxon>
        <taxon>Komarekiella</taxon>
        <taxon>Komarekiella delphini-convector</taxon>
    </lineage>
</organism>
<proteinExistence type="predicted"/>
<keyword evidence="1" id="KW-0812">Transmembrane</keyword>
<evidence type="ECO:0000256" key="1">
    <source>
        <dbReference type="SAM" id="Phobius"/>
    </source>
</evidence>
<keyword evidence="1" id="KW-0472">Membrane</keyword>
<keyword evidence="1" id="KW-1133">Transmembrane helix</keyword>
<gene>
    <name evidence="2" type="ORF">FNW02_20185</name>
</gene>
<accession>A0AA40SZD0</accession>